<keyword evidence="9" id="KW-1185">Reference proteome</keyword>
<evidence type="ECO:0000256" key="2">
    <source>
        <dbReference type="ARBA" id="ARBA00005466"/>
    </source>
</evidence>
<gene>
    <name evidence="8" type="ORF">M406DRAFT_287592</name>
</gene>
<dbReference type="InterPro" id="IPR012951">
    <property type="entry name" value="BBE"/>
</dbReference>
<dbReference type="Pfam" id="PF08031">
    <property type="entry name" value="BBE"/>
    <property type="match status" value="1"/>
</dbReference>
<dbReference type="InterPro" id="IPR016169">
    <property type="entry name" value="FAD-bd_PCMH_sub2"/>
</dbReference>
<evidence type="ECO:0000256" key="5">
    <source>
        <dbReference type="ARBA" id="ARBA00023002"/>
    </source>
</evidence>
<dbReference type="OrthoDB" id="415825at2759"/>
<evidence type="ECO:0000256" key="4">
    <source>
        <dbReference type="ARBA" id="ARBA00022827"/>
    </source>
</evidence>
<evidence type="ECO:0000313" key="9">
    <source>
        <dbReference type="Proteomes" id="UP000803844"/>
    </source>
</evidence>
<evidence type="ECO:0000259" key="7">
    <source>
        <dbReference type="PROSITE" id="PS51387"/>
    </source>
</evidence>
<proteinExistence type="inferred from homology"/>
<dbReference type="Proteomes" id="UP000803844">
    <property type="component" value="Unassembled WGS sequence"/>
</dbReference>
<organism evidence="8 9">
    <name type="scientific">Cryphonectria parasitica (strain ATCC 38755 / EP155)</name>
    <dbReference type="NCBI Taxonomy" id="660469"/>
    <lineage>
        <taxon>Eukaryota</taxon>
        <taxon>Fungi</taxon>
        <taxon>Dikarya</taxon>
        <taxon>Ascomycota</taxon>
        <taxon>Pezizomycotina</taxon>
        <taxon>Sordariomycetes</taxon>
        <taxon>Sordariomycetidae</taxon>
        <taxon>Diaporthales</taxon>
        <taxon>Cryphonectriaceae</taxon>
        <taxon>Cryphonectria-Endothia species complex</taxon>
        <taxon>Cryphonectria</taxon>
    </lineage>
</organism>
<keyword evidence="4" id="KW-0274">FAD</keyword>
<comment type="similarity">
    <text evidence="2">Belongs to the oxygen-dependent FAD-linked oxidoreductase family.</text>
</comment>
<comment type="caution">
    <text evidence="8">The sequence shown here is derived from an EMBL/GenBank/DDBJ whole genome shotgun (WGS) entry which is preliminary data.</text>
</comment>
<dbReference type="Gene3D" id="3.40.462.20">
    <property type="match status" value="1"/>
</dbReference>
<accession>A0A9P4Y535</accession>
<feature type="chain" id="PRO_5040198878" evidence="6">
    <location>
        <begin position="20"/>
        <end position="504"/>
    </location>
</feature>
<feature type="domain" description="FAD-binding PCMH-type" evidence="7">
    <location>
        <begin position="63"/>
        <end position="235"/>
    </location>
</feature>
<dbReference type="GO" id="GO:0016491">
    <property type="term" value="F:oxidoreductase activity"/>
    <property type="evidence" value="ECO:0007669"/>
    <property type="project" value="UniProtKB-KW"/>
</dbReference>
<dbReference type="EMBL" id="MU032346">
    <property type="protein sequence ID" value="KAF3766676.1"/>
    <property type="molecule type" value="Genomic_DNA"/>
</dbReference>
<feature type="signal peptide" evidence="6">
    <location>
        <begin position="1"/>
        <end position="19"/>
    </location>
</feature>
<dbReference type="PANTHER" id="PTHR42973">
    <property type="entry name" value="BINDING OXIDOREDUCTASE, PUTATIVE (AFU_ORTHOLOGUE AFUA_1G17690)-RELATED"/>
    <property type="match status" value="1"/>
</dbReference>
<comment type="cofactor">
    <cofactor evidence="1">
        <name>FAD</name>
        <dbReference type="ChEBI" id="CHEBI:57692"/>
    </cofactor>
</comment>
<evidence type="ECO:0000256" key="6">
    <source>
        <dbReference type="SAM" id="SignalP"/>
    </source>
</evidence>
<dbReference type="Pfam" id="PF01565">
    <property type="entry name" value="FAD_binding_4"/>
    <property type="match status" value="1"/>
</dbReference>
<sequence>MQLTGIVWSWLSLLQVAAAAAGTTAANLSAIFDQSSYQWDVNTVLVLPNDTSFANLTERWTLFDAPSFAGAIRPATEADVAQVVQLARQNNLPFLATGGRHGFTTTLEALDQGLEIDLSQLDTVEVDDTNATLTIGAGVIVNDILDPIYDAGFEMRKFTCSCPGVLGITLGGGIGRYTGKYGLTIDALLSVNFVTADGRLLHVSNTSYPDLFWAIRGAGHNFGIVTSATYQLQRIADSPEDRGEVMLLDLLLPPNMSLAYFELVESYQANGSLPANLAQITSMGWDTTTNQPHVLGDWVFMGSEEEGRELLAPVYALNPTTISTTMVPWNEILSAQGFGEINAALCQKNQTIDYFGVTFRNYSASTYQTVFEKLTNLYNTIPDTRGSTIQVETFSNIAQNAVPHNSTAYPWRDALGHVAFVFNWEDPNSGAQEAVADLGPELRDILVATSGYDSLACYVNYANGDESPEAWYSQEKLPQLVALKAEWDPDHVFSYYNPIPASYP</sequence>
<name>A0A9P4Y535_CRYP1</name>
<dbReference type="Gene3D" id="3.30.465.10">
    <property type="match status" value="1"/>
</dbReference>
<dbReference type="SUPFAM" id="SSF56176">
    <property type="entry name" value="FAD-binding/transporter-associated domain-like"/>
    <property type="match status" value="1"/>
</dbReference>
<dbReference type="InterPro" id="IPR050416">
    <property type="entry name" value="FAD-linked_Oxidoreductase"/>
</dbReference>
<dbReference type="RefSeq" id="XP_040777637.1">
    <property type="nucleotide sequence ID" value="XM_040918745.1"/>
</dbReference>
<dbReference type="InterPro" id="IPR006094">
    <property type="entry name" value="Oxid_FAD_bind_N"/>
</dbReference>
<dbReference type="InterPro" id="IPR016166">
    <property type="entry name" value="FAD-bd_PCMH"/>
</dbReference>
<keyword evidence="6" id="KW-0732">Signal</keyword>
<keyword evidence="3" id="KW-0285">Flavoprotein</keyword>
<evidence type="ECO:0000256" key="1">
    <source>
        <dbReference type="ARBA" id="ARBA00001974"/>
    </source>
</evidence>
<dbReference type="PANTHER" id="PTHR42973:SF9">
    <property type="entry name" value="FAD-BINDING PCMH-TYPE DOMAIN-CONTAINING PROTEIN-RELATED"/>
    <property type="match status" value="1"/>
</dbReference>
<reference evidence="8" key="1">
    <citation type="journal article" date="2020" name="Phytopathology">
        <title>Genome sequence of the chestnut blight fungus Cryphonectria parasitica EP155: A fundamental resource for an archetypical invasive plant pathogen.</title>
        <authorList>
            <person name="Crouch J.A."/>
            <person name="Dawe A."/>
            <person name="Aerts A."/>
            <person name="Barry K."/>
            <person name="Churchill A.C.L."/>
            <person name="Grimwood J."/>
            <person name="Hillman B."/>
            <person name="Milgroom M.G."/>
            <person name="Pangilinan J."/>
            <person name="Smith M."/>
            <person name="Salamov A."/>
            <person name="Schmutz J."/>
            <person name="Yadav J."/>
            <person name="Grigoriev I.V."/>
            <person name="Nuss D."/>
        </authorList>
    </citation>
    <scope>NUCLEOTIDE SEQUENCE</scope>
    <source>
        <strain evidence="8">EP155</strain>
    </source>
</reference>
<dbReference type="PROSITE" id="PS51387">
    <property type="entry name" value="FAD_PCMH"/>
    <property type="match status" value="1"/>
</dbReference>
<protein>
    <submittedName>
        <fullName evidence="8">FAD-binding domain-containing protein</fullName>
    </submittedName>
</protein>
<dbReference type="AlphaFoldDB" id="A0A9P4Y535"/>
<dbReference type="GeneID" id="63835874"/>
<keyword evidence="5" id="KW-0560">Oxidoreductase</keyword>
<dbReference type="InterPro" id="IPR036318">
    <property type="entry name" value="FAD-bd_PCMH-like_sf"/>
</dbReference>
<evidence type="ECO:0000256" key="3">
    <source>
        <dbReference type="ARBA" id="ARBA00022630"/>
    </source>
</evidence>
<evidence type="ECO:0000313" key="8">
    <source>
        <dbReference type="EMBL" id="KAF3766676.1"/>
    </source>
</evidence>
<dbReference type="GO" id="GO:0071949">
    <property type="term" value="F:FAD binding"/>
    <property type="evidence" value="ECO:0007669"/>
    <property type="project" value="InterPro"/>
</dbReference>